<organism evidence="4">
    <name type="scientific">Culicoides sonorensis</name>
    <name type="common">Biting midge</name>
    <dbReference type="NCBI Taxonomy" id="179676"/>
    <lineage>
        <taxon>Eukaryota</taxon>
        <taxon>Metazoa</taxon>
        <taxon>Ecdysozoa</taxon>
        <taxon>Arthropoda</taxon>
        <taxon>Hexapoda</taxon>
        <taxon>Insecta</taxon>
        <taxon>Pterygota</taxon>
        <taxon>Neoptera</taxon>
        <taxon>Endopterygota</taxon>
        <taxon>Diptera</taxon>
        <taxon>Nematocera</taxon>
        <taxon>Chironomoidea</taxon>
        <taxon>Ceratopogonidae</taxon>
        <taxon>Ceratopogoninae</taxon>
        <taxon>Culicoides</taxon>
        <taxon>Monoculicoides</taxon>
    </lineage>
</organism>
<sequence>MASNSGKPQGEYQQIDLMKLNLAQLNQLKNQLNQELMLFNDSLTTLKVAKSKYAGSKEALEQFKPNWNDNVTLVPLTGSMYVPGKFKDINNVLIEIGTGYYVEMGLDSGKDYFKRRVEFVTEQMDKIEKLGLEKSRIRDAIQEVMQIKVQQQIAAQQAGGTTAPASQKA</sequence>
<reference evidence="4" key="1">
    <citation type="submission" date="2018-07" db="EMBL/GenBank/DDBJ databases">
        <authorList>
            <person name="Quirk P.G."/>
            <person name="Krulwich T.A."/>
        </authorList>
    </citation>
    <scope>NUCLEOTIDE SEQUENCE</scope>
</reference>
<keyword evidence="3" id="KW-0175">Coiled coil</keyword>
<evidence type="ECO:0000256" key="2">
    <source>
        <dbReference type="ARBA" id="ARBA00023186"/>
    </source>
</evidence>
<dbReference type="InterPro" id="IPR004127">
    <property type="entry name" value="Prefoldin_subunit_alpha"/>
</dbReference>
<dbReference type="PANTHER" id="PTHR12674:SF2">
    <property type="entry name" value="PREFOLDIN SUBUNIT 5"/>
    <property type="match status" value="1"/>
</dbReference>
<dbReference type="GO" id="GO:1990113">
    <property type="term" value="P:RNA polymerase I assembly"/>
    <property type="evidence" value="ECO:0007669"/>
    <property type="project" value="TreeGrafter"/>
</dbReference>
<dbReference type="CDD" id="cd23157">
    <property type="entry name" value="Prefoldin_5"/>
    <property type="match status" value="1"/>
</dbReference>
<dbReference type="VEuPathDB" id="VectorBase:CSON010724"/>
<feature type="coiled-coil region" evidence="3">
    <location>
        <begin position="15"/>
        <end position="42"/>
    </location>
</feature>
<dbReference type="GO" id="GO:0016272">
    <property type="term" value="C:prefoldin complex"/>
    <property type="evidence" value="ECO:0007669"/>
    <property type="project" value="InterPro"/>
</dbReference>
<dbReference type="Gene3D" id="1.10.287.370">
    <property type="match status" value="1"/>
</dbReference>
<evidence type="ECO:0000313" key="4">
    <source>
        <dbReference type="EMBL" id="SSX35683.1"/>
    </source>
</evidence>
<gene>
    <name evidence="4" type="primary">CSON010724</name>
</gene>
<dbReference type="OMA" id="RNTEQGQ"/>
<dbReference type="GO" id="GO:1990115">
    <property type="term" value="P:RNA polymerase III assembly"/>
    <property type="evidence" value="ECO:0007669"/>
    <property type="project" value="TreeGrafter"/>
</dbReference>
<dbReference type="EMBL" id="UFQT01004415">
    <property type="protein sequence ID" value="SSX35683.1"/>
    <property type="molecule type" value="Genomic_DNA"/>
</dbReference>
<keyword evidence="2" id="KW-0143">Chaperone</keyword>
<dbReference type="InterPro" id="IPR009053">
    <property type="entry name" value="Prefoldin"/>
</dbReference>
<comment type="similarity">
    <text evidence="1">Belongs to the prefoldin subunit alpha family.</text>
</comment>
<accession>A0A336N3Q3</accession>
<dbReference type="GO" id="GO:0051082">
    <property type="term" value="F:unfolded protein binding"/>
    <property type="evidence" value="ECO:0007669"/>
    <property type="project" value="InterPro"/>
</dbReference>
<dbReference type="SUPFAM" id="SSF46579">
    <property type="entry name" value="Prefoldin"/>
    <property type="match status" value="1"/>
</dbReference>
<dbReference type="PANTHER" id="PTHR12674">
    <property type="entry name" value="PREFOLDIN SUBUNIT 5"/>
    <property type="match status" value="1"/>
</dbReference>
<dbReference type="GO" id="GO:0006457">
    <property type="term" value="P:protein folding"/>
    <property type="evidence" value="ECO:0007669"/>
    <property type="project" value="InterPro"/>
</dbReference>
<protein>
    <submittedName>
        <fullName evidence="4">CSON010724 protein</fullName>
    </submittedName>
</protein>
<evidence type="ECO:0000256" key="1">
    <source>
        <dbReference type="ARBA" id="ARBA00010048"/>
    </source>
</evidence>
<dbReference type="InterPro" id="IPR011599">
    <property type="entry name" value="PFD_alpha_archaea"/>
</dbReference>
<dbReference type="AlphaFoldDB" id="A0A336N3Q3"/>
<proteinExistence type="inferred from homology"/>
<dbReference type="GO" id="GO:1990114">
    <property type="term" value="P:RNA polymerase II core complex assembly"/>
    <property type="evidence" value="ECO:0007669"/>
    <property type="project" value="TreeGrafter"/>
</dbReference>
<name>A0A336N3Q3_CULSO</name>
<dbReference type="GO" id="GO:0005737">
    <property type="term" value="C:cytoplasm"/>
    <property type="evidence" value="ECO:0007669"/>
    <property type="project" value="TreeGrafter"/>
</dbReference>
<dbReference type="NCBIfam" id="TIGR00293">
    <property type="entry name" value="prefoldin subunit alpha"/>
    <property type="match status" value="1"/>
</dbReference>
<dbReference type="FunFam" id="1.10.287.370:FF:000004">
    <property type="entry name" value="Probable prefoldin subunit 5"/>
    <property type="match status" value="1"/>
</dbReference>
<dbReference type="Pfam" id="PF02996">
    <property type="entry name" value="Prefoldin"/>
    <property type="match status" value="1"/>
</dbReference>
<evidence type="ECO:0000256" key="3">
    <source>
        <dbReference type="SAM" id="Coils"/>
    </source>
</evidence>